<dbReference type="AlphaFoldDB" id="A0A4Z2IP46"/>
<dbReference type="EMBL" id="SRLO01000063">
    <property type="protein sequence ID" value="TNN79636.1"/>
    <property type="molecule type" value="Genomic_DNA"/>
</dbReference>
<reference evidence="2 3" key="1">
    <citation type="submission" date="2019-03" db="EMBL/GenBank/DDBJ databases">
        <title>First draft genome of Liparis tanakae, snailfish: a comprehensive survey of snailfish specific genes.</title>
        <authorList>
            <person name="Kim W."/>
            <person name="Song I."/>
            <person name="Jeong J.-H."/>
            <person name="Kim D."/>
            <person name="Kim S."/>
            <person name="Ryu S."/>
            <person name="Song J.Y."/>
            <person name="Lee S.K."/>
        </authorList>
    </citation>
    <scope>NUCLEOTIDE SEQUENCE [LARGE SCALE GENOMIC DNA]</scope>
    <source>
        <tissue evidence="2">Muscle</tissue>
    </source>
</reference>
<organism evidence="2 3">
    <name type="scientific">Liparis tanakae</name>
    <name type="common">Tanaka's snailfish</name>
    <dbReference type="NCBI Taxonomy" id="230148"/>
    <lineage>
        <taxon>Eukaryota</taxon>
        <taxon>Metazoa</taxon>
        <taxon>Chordata</taxon>
        <taxon>Craniata</taxon>
        <taxon>Vertebrata</taxon>
        <taxon>Euteleostomi</taxon>
        <taxon>Actinopterygii</taxon>
        <taxon>Neopterygii</taxon>
        <taxon>Teleostei</taxon>
        <taxon>Neoteleostei</taxon>
        <taxon>Acanthomorphata</taxon>
        <taxon>Eupercaria</taxon>
        <taxon>Perciformes</taxon>
        <taxon>Cottioidei</taxon>
        <taxon>Cottales</taxon>
        <taxon>Liparidae</taxon>
        <taxon>Liparis</taxon>
    </lineage>
</organism>
<evidence type="ECO:0000256" key="1">
    <source>
        <dbReference type="SAM" id="MobiDB-lite"/>
    </source>
</evidence>
<sequence length="127" mass="13996">MERPEGSRGPSSPSFIPLKEGQEPRARITTKENNLEGPHAATIGVRADMRATWESAIDFHFNNLTSDPRKGGRDVPRLATRSQMDSLSVMKSGPPDVEAATGFTLLCHLGILRWSICKFKIPTDYGD</sequence>
<dbReference type="Proteomes" id="UP000314294">
    <property type="component" value="Unassembled WGS sequence"/>
</dbReference>
<feature type="region of interest" description="Disordered" evidence="1">
    <location>
        <begin position="1"/>
        <end position="24"/>
    </location>
</feature>
<comment type="caution">
    <text evidence="2">The sequence shown here is derived from an EMBL/GenBank/DDBJ whole genome shotgun (WGS) entry which is preliminary data.</text>
</comment>
<evidence type="ECO:0000313" key="2">
    <source>
        <dbReference type="EMBL" id="TNN79636.1"/>
    </source>
</evidence>
<proteinExistence type="predicted"/>
<accession>A0A4Z2IP46</accession>
<gene>
    <name evidence="2" type="ORF">EYF80_010218</name>
</gene>
<keyword evidence="3" id="KW-1185">Reference proteome</keyword>
<evidence type="ECO:0000313" key="3">
    <source>
        <dbReference type="Proteomes" id="UP000314294"/>
    </source>
</evidence>
<protein>
    <submittedName>
        <fullName evidence="2">Uncharacterized protein</fullName>
    </submittedName>
</protein>
<name>A0A4Z2IP46_9TELE</name>